<dbReference type="PROSITE" id="PS50072">
    <property type="entry name" value="CSA_PPIASE_2"/>
    <property type="match status" value="1"/>
</dbReference>
<evidence type="ECO:0000256" key="5">
    <source>
        <dbReference type="ARBA" id="ARBA00022967"/>
    </source>
</evidence>
<dbReference type="InterPro" id="IPR020892">
    <property type="entry name" value="Cyclophilin-type_PPIase_CS"/>
</dbReference>
<dbReference type="PROSITE" id="PS00170">
    <property type="entry name" value="CSA_PPIASE_1"/>
    <property type="match status" value="1"/>
</dbReference>
<dbReference type="NCBIfam" id="NF005012">
    <property type="entry name" value="PRK06411.1"/>
    <property type="match status" value="1"/>
</dbReference>
<dbReference type="Proteomes" id="UP001195483">
    <property type="component" value="Unassembled WGS sequence"/>
</dbReference>
<dbReference type="GO" id="GO:0008137">
    <property type="term" value="F:NADH dehydrogenase (ubiquinone) activity"/>
    <property type="evidence" value="ECO:0007669"/>
    <property type="project" value="InterPro"/>
</dbReference>
<sequence>MKKVEINTTKGTMIISLFEDDAPKTVENFLTLVEKGYYDGLTFHRVIPDFVIQGGCPDGTGRGGPGYQIPCELTGNNQYHDRGVISMAHAGRDTGGSQFFICHGRKNTKHLDRNHTCFGKVVEGIDVVDMIQKGDSEMKSGESGLIDGYVTTSLDALVNWARSNSVWPMPMGLSCCAIEMMSMAGPKYDVSRFGSEVFRFSPRPADLMIVAGPVTYKMAQVVRKIWDQMPEPKWSIAMGACSSTGGMFRSYSVLQGVDQIIPVHAYVPGCPPRPDAGEVTFIIAKKWIVQVCRTLRDTFGFSYCVDVCGADRFTEGKDRFEVIYNIVNISEGFRLRLKVFLDEDSLEVDTVTSVWSGANWFEREVYDMFGVRFVGHPDLRRVYMPEDFEYFPLRKEFPLIGVSGSIPFPPVEHNDVC</sequence>
<dbReference type="HAMAP" id="MF_01357">
    <property type="entry name" value="NDH1_NuoC"/>
    <property type="match status" value="1"/>
</dbReference>
<dbReference type="EMBL" id="JAEAOA010000085">
    <property type="protein sequence ID" value="KAK3604875.1"/>
    <property type="molecule type" value="Genomic_DNA"/>
</dbReference>
<evidence type="ECO:0000256" key="4">
    <source>
        <dbReference type="ARBA" id="ARBA00022448"/>
    </source>
</evidence>
<dbReference type="PANTHER" id="PTHR11995">
    <property type="entry name" value="NADH DEHYDROGENASE"/>
    <property type="match status" value="1"/>
</dbReference>
<dbReference type="GO" id="GO:0051539">
    <property type="term" value="F:4 iron, 4 sulfur cluster binding"/>
    <property type="evidence" value="ECO:0007669"/>
    <property type="project" value="InterPro"/>
</dbReference>
<dbReference type="SUPFAM" id="SSF50891">
    <property type="entry name" value="Cyclophilin-like"/>
    <property type="match status" value="1"/>
</dbReference>
<feature type="domain" description="PPIase cyclophilin-type" evidence="8">
    <location>
        <begin position="11"/>
        <end position="137"/>
    </location>
</feature>
<dbReference type="InterPro" id="IPR006138">
    <property type="entry name" value="NADH_UQ_OxRdtase_20Kd_su"/>
</dbReference>
<comment type="similarity">
    <text evidence="1 7">Belongs to the complex I 30 kDa subunit family.</text>
</comment>
<dbReference type="GO" id="GO:0006457">
    <property type="term" value="P:protein folding"/>
    <property type="evidence" value="ECO:0007669"/>
    <property type="project" value="InterPro"/>
</dbReference>
<dbReference type="NCBIfam" id="TIGR01957">
    <property type="entry name" value="nuoB_fam"/>
    <property type="match status" value="1"/>
</dbReference>
<dbReference type="GO" id="GO:0003755">
    <property type="term" value="F:peptidyl-prolyl cis-trans isomerase activity"/>
    <property type="evidence" value="ECO:0007669"/>
    <property type="project" value="InterPro"/>
</dbReference>
<dbReference type="Gene3D" id="2.40.100.10">
    <property type="entry name" value="Cyclophilin-like"/>
    <property type="match status" value="1"/>
</dbReference>
<dbReference type="InterPro" id="IPR002130">
    <property type="entry name" value="Cyclophilin-type_PPIase_dom"/>
</dbReference>
<name>A0AAE0W975_9BIVA</name>
<evidence type="ECO:0000313" key="10">
    <source>
        <dbReference type="Proteomes" id="UP001195483"/>
    </source>
</evidence>
<keyword evidence="10" id="KW-1185">Reference proteome</keyword>
<proteinExistence type="inferred from homology"/>
<evidence type="ECO:0000256" key="1">
    <source>
        <dbReference type="ARBA" id="ARBA00007569"/>
    </source>
</evidence>
<keyword evidence="6 7" id="KW-0520">NAD</keyword>
<dbReference type="PRINTS" id="PR00153">
    <property type="entry name" value="CSAPPISMRASE"/>
</dbReference>
<evidence type="ECO:0000256" key="2">
    <source>
        <dbReference type="ARBA" id="ARBA00009173"/>
    </source>
</evidence>
<keyword evidence="5 7" id="KW-1278">Translocase</keyword>
<dbReference type="GO" id="GO:0016651">
    <property type="term" value="F:oxidoreductase activity, acting on NAD(P)H"/>
    <property type="evidence" value="ECO:0007669"/>
    <property type="project" value="InterPro"/>
</dbReference>
<evidence type="ECO:0000313" key="9">
    <source>
        <dbReference type="EMBL" id="KAK3604875.1"/>
    </source>
</evidence>
<dbReference type="InterPro" id="IPR001268">
    <property type="entry name" value="NADH_UbQ_OxRdtase_30kDa_su"/>
</dbReference>
<dbReference type="SUPFAM" id="SSF56770">
    <property type="entry name" value="HydA/Nqo6-like"/>
    <property type="match status" value="1"/>
</dbReference>
<organism evidence="9 10">
    <name type="scientific">Potamilus streckersoni</name>
    <dbReference type="NCBI Taxonomy" id="2493646"/>
    <lineage>
        <taxon>Eukaryota</taxon>
        <taxon>Metazoa</taxon>
        <taxon>Spiralia</taxon>
        <taxon>Lophotrochozoa</taxon>
        <taxon>Mollusca</taxon>
        <taxon>Bivalvia</taxon>
        <taxon>Autobranchia</taxon>
        <taxon>Heteroconchia</taxon>
        <taxon>Palaeoheterodonta</taxon>
        <taxon>Unionida</taxon>
        <taxon>Unionoidea</taxon>
        <taxon>Unionidae</taxon>
        <taxon>Ambleminae</taxon>
        <taxon>Lampsilini</taxon>
        <taxon>Potamilus</taxon>
    </lineage>
</organism>
<dbReference type="Pfam" id="PF00329">
    <property type="entry name" value="Complex1_30kDa"/>
    <property type="match status" value="1"/>
</dbReference>
<evidence type="ECO:0000256" key="3">
    <source>
        <dbReference type="ARBA" id="ARBA00020084"/>
    </source>
</evidence>
<dbReference type="AlphaFoldDB" id="A0AAE0W975"/>
<comment type="similarity">
    <text evidence="2">Belongs to the complex I 20 kDa subunit family.</text>
</comment>
<gene>
    <name evidence="9" type="ORF">CHS0354_000538</name>
</gene>
<evidence type="ECO:0000256" key="7">
    <source>
        <dbReference type="RuleBase" id="RU003456"/>
    </source>
</evidence>
<protein>
    <recommendedName>
        <fullName evidence="3">NADH dehydrogenase [ubiquinone] iron-sulfur protein 3, mitochondrial</fullName>
    </recommendedName>
</protein>
<accession>A0AAE0W975</accession>
<reference evidence="9" key="3">
    <citation type="submission" date="2023-05" db="EMBL/GenBank/DDBJ databases">
        <authorList>
            <person name="Smith C.H."/>
        </authorList>
    </citation>
    <scope>NUCLEOTIDE SEQUENCE</scope>
    <source>
        <strain evidence="9">CHS0354</strain>
        <tissue evidence="9">Mantle</tissue>
    </source>
</reference>
<keyword evidence="4 7" id="KW-0813">Transport</keyword>
<dbReference type="PANTHER" id="PTHR11995:SF14">
    <property type="entry name" value="NADH DEHYDROGENASE [UBIQUINONE] IRON-SULFUR PROTEIN 7, MITOCHONDRIAL"/>
    <property type="match status" value="1"/>
</dbReference>
<dbReference type="Pfam" id="PF00160">
    <property type="entry name" value="Pro_isomerase"/>
    <property type="match status" value="1"/>
</dbReference>
<dbReference type="SUPFAM" id="SSF143243">
    <property type="entry name" value="Nqo5-like"/>
    <property type="match status" value="1"/>
</dbReference>
<dbReference type="PROSITE" id="PS00542">
    <property type="entry name" value="COMPLEX1_30K"/>
    <property type="match status" value="1"/>
</dbReference>
<reference evidence="9" key="2">
    <citation type="journal article" date="2021" name="Genome Biol. Evol.">
        <title>Developing a high-quality reference genome for a parasitic bivalve with doubly uniparental inheritance (Bivalvia: Unionida).</title>
        <authorList>
            <person name="Smith C.H."/>
        </authorList>
    </citation>
    <scope>NUCLEOTIDE SEQUENCE</scope>
    <source>
        <strain evidence="9">CHS0354</strain>
        <tissue evidence="9">Mantle</tissue>
    </source>
</reference>
<dbReference type="GO" id="GO:0048038">
    <property type="term" value="F:quinone binding"/>
    <property type="evidence" value="ECO:0007669"/>
    <property type="project" value="InterPro"/>
</dbReference>
<dbReference type="NCBIfam" id="TIGR01961">
    <property type="entry name" value="NuoC_fam"/>
    <property type="match status" value="1"/>
</dbReference>
<reference evidence="9" key="1">
    <citation type="journal article" date="2021" name="Genome Biol. Evol.">
        <title>A High-Quality Reference Genome for a Parasitic Bivalve with Doubly Uniparental Inheritance (Bivalvia: Unionida).</title>
        <authorList>
            <person name="Smith C.H."/>
        </authorList>
    </citation>
    <scope>NUCLEOTIDE SEQUENCE</scope>
    <source>
        <strain evidence="9">CHS0354</strain>
    </source>
</reference>
<dbReference type="FunFam" id="3.40.50.12280:FF:000002">
    <property type="entry name" value="NADH-quinone oxidoreductase subunit B"/>
    <property type="match status" value="1"/>
</dbReference>
<dbReference type="InterPro" id="IPR020396">
    <property type="entry name" value="NADH_UbQ_OxRdtase_CS"/>
</dbReference>
<dbReference type="Gene3D" id="3.40.50.12280">
    <property type="match status" value="1"/>
</dbReference>
<dbReference type="GO" id="GO:0009060">
    <property type="term" value="P:aerobic respiration"/>
    <property type="evidence" value="ECO:0007669"/>
    <property type="project" value="TreeGrafter"/>
</dbReference>
<evidence type="ECO:0000259" key="8">
    <source>
        <dbReference type="PROSITE" id="PS50072"/>
    </source>
</evidence>
<dbReference type="InterPro" id="IPR006137">
    <property type="entry name" value="NADH_UbQ_OxRdtase-like_20kDa"/>
</dbReference>
<dbReference type="GO" id="GO:0045271">
    <property type="term" value="C:respiratory chain complex I"/>
    <property type="evidence" value="ECO:0007669"/>
    <property type="project" value="TreeGrafter"/>
</dbReference>
<evidence type="ECO:0000256" key="6">
    <source>
        <dbReference type="ARBA" id="ARBA00023027"/>
    </source>
</evidence>
<dbReference type="InterPro" id="IPR037232">
    <property type="entry name" value="NADH_quin_OxRdtase_su_C/D-like"/>
</dbReference>
<dbReference type="InterPro" id="IPR029000">
    <property type="entry name" value="Cyclophilin-like_dom_sf"/>
</dbReference>
<dbReference type="HAMAP" id="MF_01356">
    <property type="entry name" value="NDH1_NuoB"/>
    <property type="match status" value="1"/>
</dbReference>
<dbReference type="CDD" id="cd00317">
    <property type="entry name" value="cyclophilin"/>
    <property type="match status" value="1"/>
</dbReference>
<dbReference type="InterPro" id="IPR010218">
    <property type="entry name" value="NADH_DH_suC"/>
</dbReference>
<comment type="caution">
    <text evidence="9">The sequence shown here is derived from an EMBL/GenBank/DDBJ whole genome shotgun (WGS) entry which is preliminary data.</text>
</comment>
<dbReference type="Pfam" id="PF01058">
    <property type="entry name" value="Oxidored_q6"/>
    <property type="match status" value="1"/>
</dbReference>
<dbReference type="GO" id="GO:0015990">
    <property type="term" value="P:electron transport coupled proton transport"/>
    <property type="evidence" value="ECO:0007669"/>
    <property type="project" value="TreeGrafter"/>
</dbReference>